<accession>A0ABD6CT31</accession>
<name>A0ABD6CT31_9EURY</name>
<comment type="caution">
    <text evidence="1">The sequence shown here is derived from an EMBL/GenBank/DDBJ whole genome shotgun (WGS) entry which is preliminary data.</text>
</comment>
<gene>
    <name evidence="1" type="ORF">ACFSBX_15035</name>
</gene>
<sequence>MDESDEAKCAARRGFEFIQIFDATVDVVHVVEQKALRLTRTNNEETQLRERGATIFTEMGNLRQSLAALLPRNCWKANPRSGSANTQTSRTQT</sequence>
<proteinExistence type="predicted"/>
<evidence type="ECO:0000313" key="1">
    <source>
        <dbReference type="EMBL" id="MFD1600270.1"/>
    </source>
</evidence>
<dbReference type="EMBL" id="JBHUDK010000014">
    <property type="protein sequence ID" value="MFD1600270.1"/>
    <property type="molecule type" value="Genomic_DNA"/>
</dbReference>
<reference evidence="1 2" key="1">
    <citation type="journal article" date="2019" name="Int. J. Syst. Evol. Microbiol.">
        <title>The Global Catalogue of Microorganisms (GCM) 10K type strain sequencing project: providing services to taxonomists for standard genome sequencing and annotation.</title>
        <authorList>
            <consortium name="The Broad Institute Genomics Platform"/>
            <consortium name="The Broad Institute Genome Sequencing Center for Infectious Disease"/>
            <person name="Wu L."/>
            <person name="Ma J."/>
        </authorList>
    </citation>
    <scope>NUCLEOTIDE SEQUENCE [LARGE SCALE GENOMIC DNA]</scope>
    <source>
        <strain evidence="1 2">CGMCC 1.12121</strain>
    </source>
</reference>
<evidence type="ECO:0000313" key="2">
    <source>
        <dbReference type="Proteomes" id="UP001597085"/>
    </source>
</evidence>
<organism evidence="1 2">
    <name type="scientific">Halobellus rarus</name>
    <dbReference type="NCBI Taxonomy" id="1126237"/>
    <lineage>
        <taxon>Archaea</taxon>
        <taxon>Methanobacteriati</taxon>
        <taxon>Methanobacteriota</taxon>
        <taxon>Stenosarchaea group</taxon>
        <taxon>Halobacteria</taxon>
        <taxon>Halobacteriales</taxon>
        <taxon>Haloferacaceae</taxon>
        <taxon>Halobellus</taxon>
    </lineage>
</organism>
<keyword evidence="2" id="KW-1185">Reference proteome</keyword>
<dbReference type="AlphaFoldDB" id="A0ABD6CT31"/>
<protein>
    <submittedName>
        <fullName evidence="1">Uncharacterized protein</fullName>
    </submittedName>
</protein>
<dbReference type="RefSeq" id="WP_345780748.1">
    <property type="nucleotide sequence ID" value="NZ_JANHDI010000009.1"/>
</dbReference>
<dbReference type="Proteomes" id="UP001597085">
    <property type="component" value="Unassembled WGS sequence"/>
</dbReference>